<evidence type="ECO:0000313" key="2">
    <source>
        <dbReference type="Proteomes" id="UP000614601"/>
    </source>
</evidence>
<gene>
    <name evidence="1" type="ORF">BOKJ2_LOCUS3476</name>
</gene>
<comment type="caution">
    <text evidence="1">The sequence shown here is derived from an EMBL/GenBank/DDBJ whole genome shotgun (WGS) entry which is preliminary data.</text>
</comment>
<dbReference type="Proteomes" id="UP000614601">
    <property type="component" value="Unassembled WGS sequence"/>
</dbReference>
<sequence length="110" mass="12607">MCVFAAVLHLKLNILKRYVALNLVLTYLEQTLAFQTFDKESMEKLSKRFGWEEAEMVEDRDAFKTSVGANTTLKEDPFARPEDIYDENTNLANDKTLEIVAAGPEVFEKK</sequence>
<keyword evidence="2" id="KW-1185">Reference proteome</keyword>
<protein>
    <submittedName>
        <fullName evidence="1">Uncharacterized protein</fullName>
    </submittedName>
</protein>
<dbReference type="EMBL" id="CAJFDH010000002">
    <property type="protein sequence ID" value="CAD5211002.1"/>
    <property type="molecule type" value="Genomic_DNA"/>
</dbReference>
<dbReference type="AlphaFoldDB" id="A0A811K6M3"/>
<organism evidence="1 2">
    <name type="scientific">Bursaphelenchus okinawaensis</name>
    <dbReference type="NCBI Taxonomy" id="465554"/>
    <lineage>
        <taxon>Eukaryota</taxon>
        <taxon>Metazoa</taxon>
        <taxon>Ecdysozoa</taxon>
        <taxon>Nematoda</taxon>
        <taxon>Chromadorea</taxon>
        <taxon>Rhabditida</taxon>
        <taxon>Tylenchina</taxon>
        <taxon>Tylenchomorpha</taxon>
        <taxon>Aphelenchoidea</taxon>
        <taxon>Aphelenchoididae</taxon>
        <taxon>Bursaphelenchus</taxon>
    </lineage>
</organism>
<dbReference type="EMBL" id="CAJFCW020000002">
    <property type="protein sequence ID" value="CAG9092525.1"/>
    <property type="molecule type" value="Genomic_DNA"/>
</dbReference>
<reference evidence="1" key="1">
    <citation type="submission" date="2020-09" db="EMBL/GenBank/DDBJ databases">
        <authorList>
            <person name="Kikuchi T."/>
        </authorList>
    </citation>
    <scope>NUCLEOTIDE SEQUENCE</scope>
    <source>
        <strain evidence="1">SH1</strain>
    </source>
</reference>
<name>A0A811K6M3_9BILA</name>
<proteinExistence type="predicted"/>
<dbReference type="Proteomes" id="UP000783686">
    <property type="component" value="Unassembled WGS sequence"/>
</dbReference>
<accession>A0A811K6M3</accession>
<evidence type="ECO:0000313" key="1">
    <source>
        <dbReference type="EMBL" id="CAD5211002.1"/>
    </source>
</evidence>